<organism evidence="1 2">
    <name type="scientific">Candolleomyces aberdarensis</name>
    <dbReference type="NCBI Taxonomy" id="2316362"/>
    <lineage>
        <taxon>Eukaryota</taxon>
        <taxon>Fungi</taxon>
        <taxon>Dikarya</taxon>
        <taxon>Basidiomycota</taxon>
        <taxon>Agaricomycotina</taxon>
        <taxon>Agaricomycetes</taxon>
        <taxon>Agaricomycetidae</taxon>
        <taxon>Agaricales</taxon>
        <taxon>Agaricineae</taxon>
        <taxon>Psathyrellaceae</taxon>
        <taxon>Candolleomyces</taxon>
    </lineage>
</organism>
<name>A0A4V1Q2X3_9AGAR</name>
<dbReference type="AlphaFoldDB" id="A0A4V1Q2X3"/>
<dbReference type="STRING" id="2316362.A0A4V1Q2X3"/>
<dbReference type="Proteomes" id="UP000290288">
    <property type="component" value="Unassembled WGS sequence"/>
</dbReference>
<sequence length="95" mass="10394">MIPRSDSSPSSRFSSDDLRHVLASAHAVLDQAPPPSLREILSAYRAKGDGDRDMLLAMLNAKTAEDQVWTAFVSRPQSSDVFCSGYHPSRPYSAV</sequence>
<evidence type="ECO:0000313" key="2">
    <source>
        <dbReference type="Proteomes" id="UP000290288"/>
    </source>
</evidence>
<comment type="caution">
    <text evidence="1">The sequence shown here is derived from an EMBL/GenBank/DDBJ whole genome shotgun (WGS) entry which is preliminary data.</text>
</comment>
<dbReference type="EMBL" id="SDEE01000422">
    <property type="protein sequence ID" value="RXW16588.1"/>
    <property type="molecule type" value="Genomic_DNA"/>
</dbReference>
<keyword evidence="2" id="KW-1185">Reference proteome</keyword>
<protein>
    <submittedName>
        <fullName evidence="1">Uncharacterized protein</fullName>
    </submittedName>
</protein>
<proteinExistence type="predicted"/>
<dbReference type="OrthoDB" id="2537258at2759"/>
<evidence type="ECO:0000313" key="1">
    <source>
        <dbReference type="EMBL" id="RXW16588.1"/>
    </source>
</evidence>
<gene>
    <name evidence="1" type="ORF">EST38_g9262</name>
</gene>
<accession>A0A4V1Q2X3</accession>
<reference evidence="1 2" key="1">
    <citation type="submission" date="2019-01" db="EMBL/GenBank/DDBJ databases">
        <title>Draft genome sequence of Psathyrella aberdarensis IHI B618.</title>
        <authorList>
            <person name="Buettner E."/>
            <person name="Kellner H."/>
        </authorList>
    </citation>
    <scope>NUCLEOTIDE SEQUENCE [LARGE SCALE GENOMIC DNA]</scope>
    <source>
        <strain evidence="1 2">IHI B618</strain>
    </source>
</reference>